<dbReference type="InterPro" id="IPR012338">
    <property type="entry name" value="Beta-lactam/transpept-like"/>
</dbReference>
<feature type="region of interest" description="Disordered" evidence="3">
    <location>
        <begin position="1"/>
        <end position="33"/>
    </location>
</feature>
<reference evidence="6 7" key="1">
    <citation type="submission" date="2018-10" db="EMBL/GenBank/DDBJ databases">
        <authorList>
            <person name="Li J."/>
        </authorList>
    </citation>
    <scope>NUCLEOTIDE SEQUENCE [LARGE SCALE GENOMIC DNA]</scope>
    <source>
        <strain evidence="6 7">JCM 30549</strain>
    </source>
</reference>
<sequence>MPWTARDDPLGHTGTVTPSVPEPPETPEPAQPDAELPVAEFAFPGPLRDRLVAAILDGRKTTTTALAVEYDIEGEALPEVGSRQRVVDSAGRAVAVIETVRVRLCPLGEVPWEHARDEGEGHEDVAQWRRGHERFWRSEEMTAALGAPLTVDDGTVVVLEEFRLVRRLDAAEPLPPPPPGASGASGAFGAAGVPGAAGAAGTPAGSDTRAPHVDATVPPSAPVRARRRDRGRGRAAMVIAAAAAALLALAAGSAVGAVVRPSASPAPAPRTSSPAATPTPTPAATRATPAAVVPASPIRDCTVDGPLADPGLGTAASVVLNAETGEVLLDRRGDVPAQTASVMKLATAAAALRVLGPDYRASTTVLRGPDAGTIVLRGGGDLTLSRLPSGQESVYPGAAHLDDLAAQVRQARAADPELAQTPVSRIIVDSSLFGGTTWEDTWPATERQAGWLSHITTLQVDADRADPTVFLSPRGEDPVGRAAEAFAAFFPGATIDRDGATGDGSALAEVSSPPVSELLAPMLVPSDNTLAEMLARLVAIESGEGNTLADVDPAIRSALEDLGLDTEGMTFADGSGMSRNNAVAPELVAALLQRADADEDGLGPIVGALPVAGESGTLAYSNRFTGDNQVARGKVRAKTGSITTAYTLAGFVDAEDGSRLIAVIFATDRVSEASRQPIDTLATAYYRCGNRLANSPG</sequence>
<dbReference type="GO" id="GO:0006508">
    <property type="term" value="P:proteolysis"/>
    <property type="evidence" value="ECO:0007669"/>
    <property type="project" value="InterPro"/>
</dbReference>
<feature type="region of interest" description="Disordered" evidence="3">
    <location>
        <begin position="196"/>
        <end position="230"/>
    </location>
</feature>
<keyword evidence="4" id="KW-0472">Membrane</keyword>
<feature type="domain" description="ASCH" evidence="5">
    <location>
        <begin position="41"/>
        <end position="166"/>
    </location>
</feature>
<comment type="caution">
    <text evidence="6">The sequence shown here is derived from an EMBL/GenBank/DDBJ whole genome shotgun (WGS) entry which is preliminary data.</text>
</comment>
<dbReference type="SUPFAM" id="SSF56601">
    <property type="entry name" value="beta-lactamase/transpeptidase-like"/>
    <property type="match status" value="1"/>
</dbReference>
<evidence type="ECO:0000313" key="6">
    <source>
        <dbReference type="EMBL" id="RLP70547.1"/>
    </source>
</evidence>
<dbReference type="Proteomes" id="UP000275395">
    <property type="component" value="Unassembled WGS sequence"/>
</dbReference>
<name>A0A3L6ZRP7_9MICO</name>
<dbReference type="CDD" id="cd06553">
    <property type="entry name" value="ASCH_Ef3133_like"/>
    <property type="match status" value="1"/>
</dbReference>
<evidence type="ECO:0000259" key="5">
    <source>
        <dbReference type="SMART" id="SM01022"/>
    </source>
</evidence>
<dbReference type="Pfam" id="PF04266">
    <property type="entry name" value="ASCH"/>
    <property type="match status" value="1"/>
</dbReference>
<dbReference type="EMBL" id="RCUW01000002">
    <property type="protein sequence ID" value="RLP70547.1"/>
    <property type="molecule type" value="Genomic_DNA"/>
</dbReference>
<dbReference type="GO" id="GO:0009002">
    <property type="term" value="F:serine-type D-Ala-D-Ala carboxypeptidase activity"/>
    <property type="evidence" value="ECO:0007669"/>
    <property type="project" value="UniProtKB-EC"/>
</dbReference>
<comment type="similarity">
    <text evidence="1">Belongs to the peptidase S13 family.</text>
</comment>
<dbReference type="NCBIfam" id="TIGR00666">
    <property type="entry name" value="PBP4"/>
    <property type="match status" value="1"/>
</dbReference>
<organism evidence="6 7">
    <name type="scientific">Mycetocola reblochoni</name>
    <dbReference type="NCBI Taxonomy" id="331618"/>
    <lineage>
        <taxon>Bacteria</taxon>
        <taxon>Bacillati</taxon>
        <taxon>Actinomycetota</taxon>
        <taxon>Actinomycetes</taxon>
        <taxon>Micrococcales</taxon>
        <taxon>Microbacteriaceae</taxon>
        <taxon>Mycetocola</taxon>
    </lineage>
</organism>
<accession>A0A3L6ZRP7</accession>
<dbReference type="PRINTS" id="PR00922">
    <property type="entry name" value="DADACBPTASE3"/>
</dbReference>
<dbReference type="InterPro" id="IPR015947">
    <property type="entry name" value="PUA-like_sf"/>
</dbReference>
<feature type="compositionally biased region" description="Basic and acidic residues" evidence="3">
    <location>
        <begin position="1"/>
        <end position="10"/>
    </location>
</feature>
<gene>
    <name evidence="6" type="primary">dacB</name>
    <name evidence="6" type="ORF">D9V30_03330</name>
</gene>
<dbReference type="PANTHER" id="PTHR30023">
    <property type="entry name" value="D-ALANYL-D-ALANINE CARBOXYPEPTIDASE"/>
    <property type="match status" value="1"/>
</dbReference>
<dbReference type="Gene3D" id="3.40.710.10">
    <property type="entry name" value="DD-peptidase/beta-lactamase superfamily"/>
    <property type="match status" value="2"/>
</dbReference>
<evidence type="ECO:0000256" key="1">
    <source>
        <dbReference type="ARBA" id="ARBA00006096"/>
    </source>
</evidence>
<dbReference type="EC" id="3.4.16.4" evidence="6"/>
<evidence type="ECO:0000256" key="2">
    <source>
        <dbReference type="ARBA" id="ARBA00022801"/>
    </source>
</evidence>
<dbReference type="AlphaFoldDB" id="A0A3L6ZRP7"/>
<protein>
    <submittedName>
        <fullName evidence="6">D-alanyl-D-alanine carboxypeptidase/D-alanyl-D-alanine-endopeptidase</fullName>
        <ecNumber evidence="6">3.4.16.4</ecNumber>
    </submittedName>
</protein>
<dbReference type="Pfam" id="PF02113">
    <property type="entry name" value="Peptidase_S13"/>
    <property type="match status" value="2"/>
</dbReference>
<feature type="compositionally biased region" description="Low complexity" evidence="3">
    <location>
        <begin position="196"/>
        <end position="206"/>
    </location>
</feature>
<evidence type="ECO:0000256" key="3">
    <source>
        <dbReference type="SAM" id="MobiDB-lite"/>
    </source>
</evidence>
<keyword evidence="6" id="KW-0121">Carboxypeptidase</keyword>
<feature type="transmembrane region" description="Helical" evidence="4">
    <location>
        <begin position="235"/>
        <end position="259"/>
    </location>
</feature>
<evidence type="ECO:0000256" key="4">
    <source>
        <dbReference type="SAM" id="Phobius"/>
    </source>
</evidence>
<dbReference type="GO" id="GO:0000270">
    <property type="term" value="P:peptidoglycan metabolic process"/>
    <property type="evidence" value="ECO:0007669"/>
    <property type="project" value="TreeGrafter"/>
</dbReference>
<dbReference type="InterPro" id="IPR007374">
    <property type="entry name" value="ASCH_domain"/>
</dbReference>
<keyword evidence="6" id="KW-0645">Protease</keyword>
<evidence type="ECO:0000313" key="7">
    <source>
        <dbReference type="Proteomes" id="UP000275395"/>
    </source>
</evidence>
<dbReference type="Gene3D" id="3.10.400.10">
    <property type="entry name" value="Sulfate adenylyltransferase"/>
    <property type="match status" value="1"/>
</dbReference>
<keyword evidence="4" id="KW-1133">Transmembrane helix</keyword>
<feature type="compositionally biased region" description="Pro residues" evidence="3">
    <location>
        <begin position="20"/>
        <end position="30"/>
    </location>
</feature>
<proteinExistence type="inferred from homology"/>
<dbReference type="PANTHER" id="PTHR30023:SF0">
    <property type="entry name" value="PENICILLIN-SENSITIVE CARBOXYPEPTIDASE A"/>
    <property type="match status" value="1"/>
</dbReference>
<feature type="region of interest" description="Disordered" evidence="3">
    <location>
        <begin position="260"/>
        <end position="291"/>
    </location>
</feature>
<dbReference type="InterPro" id="IPR009326">
    <property type="entry name" value="DUF984"/>
</dbReference>
<dbReference type="SMART" id="SM01022">
    <property type="entry name" value="ASCH"/>
    <property type="match status" value="1"/>
</dbReference>
<keyword evidence="4" id="KW-0812">Transmembrane</keyword>
<keyword evidence="2 6" id="KW-0378">Hydrolase</keyword>
<dbReference type="InterPro" id="IPR000667">
    <property type="entry name" value="Peptidase_S13"/>
</dbReference>
<dbReference type="SUPFAM" id="SSF88697">
    <property type="entry name" value="PUA domain-like"/>
    <property type="match status" value="1"/>
</dbReference>